<protein>
    <submittedName>
        <fullName evidence="2">Uncharacterized protein</fullName>
    </submittedName>
</protein>
<accession>A0A915IC22</accession>
<dbReference type="WBParaSite" id="nRc.2.0.1.t11725-RA">
    <property type="protein sequence ID" value="nRc.2.0.1.t11725-RA"/>
    <property type="gene ID" value="nRc.2.0.1.g11725"/>
</dbReference>
<sequence length="62" mass="7384">MLDRFEPAEYFRQQARNFDRKIFGEPQETQSHISLKKLENFVNELNILLTKSSLETQKNVVN</sequence>
<name>A0A915IC22_ROMCU</name>
<proteinExistence type="predicted"/>
<evidence type="ECO:0000313" key="1">
    <source>
        <dbReference type="Proteomes" id="UP000887565"/>
    </source>
</evidence>
<evidence type="ECO:0000313" key="2">
    <source>
        <dbReference type="WBParaSite" id="nRc.2.0.1.t11725-RA"/>
    </source>
</evidence>
<keyword evidence="1" id="KW-1185">Reference proteome</keyword>
<dbReference type="AlphaFoldDB" id="A0A915IC22"/>
<reference evidence="2" key="1">
    <citation type="submission" date="2022-11" db="UniProtKB">
        <authorList>
            <consortium name="WormBaseParasite"/>
        </authorList>
    </citation>
    <scope>IDENTIFICATION</scope>
</reference>
<dbReference type="Proteomes" id="UP000887565">
    <property type="component" value="Unplaced"/>
</dbReference>
<organism evidence="1 2">
    <name type="scientific">Romanomermis culicivorax</name>
    <name type="common">Nematode worm</name>
    <dbReference type="NCBI Taxonomy" id="13658"/>
    <lineage>
        <taxon>Eukaryota</taxon>
        <taxon>Metazoa</taxon>
        <taxon>Ecdysozoa</taxon>
        <taxon>Nematoda</taxon>
        <taxon>Enoplea</taxon>
        <taxon>Dorylaimia</taxon>
        <taxon>Mermithida</taxon>
        <taxon>Mermithoidea</taxon>
        <taxon>Mermithidae</taxon>
        <taxon>Romanomermis</taxon>
    </lineage>
</organism>